<evidence type="ECO:0000256" key="7">
    <source>
        <dbReference type="ARBA" id="ARBA00023077"/>
    </source>
</evidence>
<comment type="subcellular location">
    <subcellularLocation>
        <location evidence="1 11">Cell outer membrane</location>
        <topology evidence="1 11">Multi-pass membrane protein</topology>
    </subcellularLocation>
</comment>
<accession>A0A0D0JA13</accession>
<comment type="caution">
    <text evidence="17">The sequence shown here is derived from an EMBL/GenBank/DDBJ whole genome shotgun (WGS) entry which is preliminary data.</text>
</comment>
<evidence type="ECO:0000313" key="18">
    <source>
        <dbReference type="Proteomes" id="UP000035017"/>
    </source>
</evidence>
<keyword evidence="5 11" id="KW-0812">Transmembrane</keyword>
<feature type="region of interest" description="Disordered" evidence="13">
    <location>
        <begin position="229"/>
        <end position="248"/>
    </location>
</feature>
<dbReference type="InterPro" id="IPR000531">
    <property type="entry name" value="Beta-barrel_TonB"/>
</dbReference>
<proteinExistence type="inferred from homology"/>
<evidence type="ECO:0000256" key="12">
    <source>
        <dbReference type="RuleBase" id="RU003357"/>
    </source>
</evidence>
<dbReference type="Gene3D" id="2.170.130.10">
    <property type="entry name" value="TonB-dependent receptor, plug domain"/>
    <property type="match status" value="1"/>
</dbReference>
<dbReference type="NCBIfam" id="TIGR01786">
    <property type="entry name" value="TonB-hemlactrns"/>
    <property type="match status" value="1"/>
</dbReference>
<name>A0A0D0JA13_AGRTU</name>
<dbReference type="CDD" id="cd01347">
    <property type="entry name" value="ligand_gated_channel"/>
    <property type="match status" value="1"/>
</dbReference>
<keyword evidence="6 14" id="KW-0732">Signal</keyword>
<dbReference type="GO" id="GO:0009279">
    <property type="term" value="C:cell outer membrane"/>
    <property type="evidence" value="ECO:0007669"/>
    <property type="project" value="UniProtKB-SubCell"/>
</dbReference>
<sequence length="748" mass="80882">MTIRGSQSALLVCTAMALISSNSAGHAQETTTQNNGTTVLERITVKGKRVKAGDVAANTPLASRTTAEEIRKKDITSLGDLGNTTEPGIDYVDPKPGRIGGLFVRGLGGARVVTLVDGIPIPFFENFARAGQATSTMSSGASSFDFSALSAVDVIRGSDSSRIGSGALAGALVLKTLEPEDLIKDGRDWGGVAKLTYDSEDKSVGGAVGVARRIENTSVLFQGAYKRGQETDNNGSNDILGIRRTTPNPGDYDQNNLLFKLRQDLEGGHRIGFTAERFQLKSDTDLKTLHGTYLPGAYSGYDDTLRERLSIDYEFEAPSADMLIDSARLTGYWQALSKESGSGGLQLSNAPIARDDSMRESTFGLTGGLVSTFDTENLNHTVRIGGDVSVFDFKEWFTSVTGASSAASSADIPHVDGRRVGLYAEDEIAFANTGIRLTPGIRFDYFDYDPSGDLATHSAYATLGLPKDRDGSRFSPKFMASYDLTPEVELFAQWSMAYRAPTVNELYLSFPSISRGYSVEGNPELEPETSNGFEIGANYDTADLKGRVAVFHNKYKNFIEQYQTTTSLFPTPATPGVPGSGSPFGSLFTYRNRAHVEISGVEAKVRKEFANGFFAHGSLAYAYGKDTDNNELIRTVAPFKSVLGVGYSAEVWGTELTGILTSGMRDDHKANTFDAPGYGIANLTAWWEPEQTKGLRIQAGVYNLFDRKYWNAVGVRDVNPTTVSSANQPVDFYSEAGRSFKVSLTQTF</sequence>
<dbReference type="Proteomes" id="UP000035017">
    <property type="component" value="Unassembled WGS sequence"/>
</dbReference>
<dbReference type="SUPFAM" id="SSF56935">
    <property type="entry name" value="Porins"/>
    <property type="match status" value="1"/>
</dbReference>
<dbReference type="InterPro" id="IPR036942">
    <property type="entry name" value="Beta-barrel_TonB_sf"/>
</dbReference>
<dbReference type="InterPro" id="IPR012910">
    <property type="entry name" value="Plug_dom"/>
</dbReference>
<evidence type="ECO:0000256" key="5">
    <source>
        <dbReference type="ARBA" id="ARBA00022692"/>
    </source>
</evidence>
<dbReference type="InterPro" id="IPR011276">
    <property type="entry name" value="TonB_haem/Hb_rcpt"/>
</dbReference>
<dbReference type="InterPro" id="IPR039426">
    <property type="entry name" value="TonB-dep_rcpt-like"/>
</dbReference>
<feature type="signal peptide" evidence="14">
    <location>
        <begin position="1"/>
        <end position="27"/>
    </location>
</feature>
<evidence type="ECO:0000256" key="6">
    <source>
        <dbReference type="ARBA" id="ARBA00022729"/>
    </source>
</evidence>
<dbReference type="GO" id="GO:0044718">
    <property type="term" value="P:siderophore transmembrane transport"/>
    <property type="evidence" value="ECO:0007669"/>
    <property type="project" value="TreeGrafter"/>
</dbReference>
<evidence type="ECO:0000256" key="11">
    <source>
        <dbReference type="PROSITE-ProRule" id="PRU01360"/>
    </source>
</evidence>
<dbReference type="PANTHER" id="PTHR30069:SF29">
    <property type="entry name" value="HEMOGLOBIN AND HEMOGLOBIN-HAPTOGLOBIN-BINDING PROTEIN 1-RELATED"/>
    <property type="match status" value="1"/>
</dbReference>
<keyword evidence="10 11" id="KW-0998">Cell outer membrane</keyword>
<keyword evidence="3 11" id="KW-0813">Transport</keyword>
<evidence type="ECO:0000259" key="15">
    <source>
        <dbReference type="Pfam" id="PF00593"/>
    </source>
</evidence>
<evidence type="ECO:0000256" key="8">
    <source>
        <dbReference type="ARBA" id="ARBA00023136"/>
    </source>
</evidence>
<dbReference type="NCBIfam" id="TIGR01785">
    <property type="entry name" value="TonB-hemin"/>
    <property type="match status" value="1"/>
</dbReference>
<feature type="domain" description="TonB-dependent receptor-like beta-barrel" evidence="15">
    <location>
        <begin position="252"/>
        <end position="704"/>
    </location>
</feature>
<dbReference type="PROSITE" id="PS52016">
    <property type="entry name" value="TONB_DEPENDENT_REC_3"/>
    <property type="match status" value="1"/>
</dbReference>
<keyword evidence="8 11" id="KW-0472">Membrane</keyword>
<dbReference type="PANTHER" id="PTHR30069">
    <property type="entry name" value="TONB-DEPENDENT OUTER MEMBRANE RECEPTOR"/>
    <property type="match status" value="1"/>
</dbReference>
<dbReference type="GO" id="GO:0015344">
    <property type="term" value="F:siderophore uptake transmembrane transporter activity"/>
    <property type="evidence" value="ECO:0007669"/>
    <property type="project" value="TreeGrafter"/>
</dbReference>
<feature type="chain" id="PRO_5002213555" evidence="14">
    <location>
        <begin position="28"/>
        <end position="748"/>
    </location>
</feature>
<evidence type="ECO:0000256" key="2">
    <source>
        <dbReference type="ARBA" id="ARBA00009810"/>
    </source>
</evidence>
<dbReference type="InterPro" id="IPR010949">
    <property type="entry name" value="TonB_Hb/transfer/lactofer_rcpt"/>
</dbReference>
<evidence type="ECO:0000256" key="3">
    <source>
        <dbReference type="ARBA" id="ARBA00022448"/>
    </source>
</evidence>
<evidence type="ECO:0000256" key="9">
    <source>
        <dbReference type="ARBA" id="ARBA00023170"/>
    </source>
</evidence>
<dbReference type="GO" id="GO:0015232">
    <property type="term" value="F:heme transmembrane transporter activity"/>
    <property type="evidence" value="ECO:0007669"/>
    <property type="project" value="InterPro"/>
</dbReference>
<gene>
    <name evidence="17" type="ORF">RU07_09370</name>
</gene>
<dbReference type="OrthoDB" id="9796221at2"/>
<evidence type="ECO:0000256" key="13">
    <source>
        <dbReference type="SAM" id="MobiDB-lite"/>
    </source>
</evidence>
<evidence type="ECO:0000313" key="17">
    <source>
        <dbReference type="EMBL" id="KIQ02807.1"/>
    </source>
</evidence>
<keyword evidence="9" id="KW-0675">Receptor</keyword>
<evidence type="ECO:0000256" key="14">
    <source>
        <dbReference type="SAM" id="SignalP"/>
    </source>
</evidence>
<dbReference type="Pfam" id="PF00593">
    <property type="entry name" value="TonB_dep_Rec_b-barrel"/>
    <property type="match status" value="1"/>
</dbReference>
<comment type="similarity">
    <text evidence="2 11 12">Belongs to the TonB-dependent receptor family.</text>
</comment>
<feature type="domain" description="TonB-dependent receptor plug" evidence="16">
    <location>
        <begin position="64"/>
        <end position="171"/>
    </location>
</feature>
<evidence type="ECO:0000256" key="1">
    <source>
        <dbReference type="ARBA" id="ARBA00004571"/>
    </source>
</evidence>
<evidence type="ECO:0000256" key="4">
    <source>
        <dbReference type="ARBA" id="ARBA00022452"/>
    </source>
</evidence>
<dbReference type="Pfam" id="PF07715">
    <property type="entry name" value="Plug"/>
    <property type="match status" value="1"/>
</dbReference>
<reference evidence="17 18" key="1">
    <citation type="submission" date="2014-12" db="EMBL/GenBank/DDBJ databases">
        <title>16Stimator: statistical estimation of ribosomal gene copy numbers from draft genome assemblies.</title>
        <authorList>
            <person name="Perisin M.A."/>
            <person name="Vetter M."/>
            <person name="Gilbert J.A."/>
            <person name="Bergelson J."/>
        </authorList>
    </citation>
    <scope>NUCLEOTIDE SEQUENCE [LARGE SCALE GENOMIC DNA]</scope>
    <source>
        <strain evidence="17 18">MEJ076</strain>
    </source>
</reference>
<dbReference type="InterPro" id="IPR037066">
    <property type="entry name" value="Plug_dom_sf"/>
</dbReference>
<organism evidence="17 18">
    <name type="scientific">Agrobacterium tumefaciens</name>
    <dbReference type="NCBI Taxonomy" id="358"/>
    <lineage>
        <taxon>Bacteria</taxon>
        <taxon>Pseudomonadati</taxon>
        <taxon>Pseudomonadota</taxon>
        <taxon>Alphaproteobacteria</taxon>
        <taxon>Hyphomicrobiales</taxon>
        <taxon>Rhizobiaceae</taxon>
        <taxon>Rhizobium/Agrobacterium group</taxon>
        <taxon>Agrobacterium</taxon>
        <taxon>Agrobacterium tumefaciens complex</taxon>
    </lineage>
</organism>
<protein>
    <submittedName>
        <fullName evidence="17">Cation transporter</fullName>
    </submittedName>
</protein>
<keyword evidence="4 11" id="KW-1134">Transmembrane beta strand</keyword>
<dbReference type="EMBL" id="JXQV01000009">
    <property type="protein sequence ID" value="KIQ02807.1"/>
    <property type="molecule type" value="Genomic_DNA"/>
</dbReference>
<evidence type="ECO:0000259" key="16">
    <source>
        <dbReference type="Pfam" id="PF07715"/>
    </source>
</evidence>
<dbReference type="AlphaFoldDB" id="A0A0D0JA13"/>
<dbReference type="Gene3D" id="2.40.170.20">
    <property type="entry name" value="TonB-dependent receptor, beta-barrel domain"/>
    <property type="match status" value="1"/>
</dbReference>
<keyword evidence="7 12" id="KW-0798">TonB box</keyword>
<evidence type="ECO:0000256" key="10">
    <source>
        <dbReference type="ARBA" id="ARBA00023237"/>
    </source>
</evidence>